<reference evidence="6 7" key="1">
    <citation type="submission" date="2016-10" db="EMBL/GenBank/DDBJ databases">
        <authorList>
            <person name="de Groot N.N."/>
        </authorList>
    </citation>
    <scope>NUCLEOTIDE SEQUENCE [LARGE SCALE GENOMIC DNA]</scope>
    <source>
        <strain evidence="6 7">DSM 7343</strain>
    </source>
</reference>
<comment type="subcellular location">
    <subcellularLocation>
        <location evidence="1">Cell outer membrane</location>
    </subcellularLocation>
</comment>
<evidence type="ECO:0000313" key="7">
    <source>
        <dbReference type="Proteomes" id="UP000199409"/>
    </source>
</evidence>
<keyword evidence="7" id="KW-1185">Reference proteome</keyword>
<dbReference type="Gene3D" id="3.30.1330.60">
    <property type="entry name" value="OmpA-like domain"/>
    <property type="match status" value="1"/>
</dbReference>
<dbReference type="Proteomes" id="UP000199409">
    <property type="component" value="Unassembled WGS sequence"/>
</dbReference>
<keyword evidence="3" id="KW-0998">Cell outer membrane</keyword>
<sequence>MKNCLYVFVFVLILNMMGCSTSRIVLLDSGKSTNAIIVKTDQGELTLNEPNTFTELASARAIPTKPKTISPEMMEEEYGALINSTPKPPIKFLLYFETDKTILTTQSKQLLTEIKAAVKERIPCEVNVIGHSDRMGSKEYNVDLSLQRARFINAWLVEQKLGIANIIVESYGEEAPLIPTADGIPEPKNRRVEILIR</sequence>
<dbReference type="STRING" id="37625.SAMN05660420_02521"/>
<accession>A0A1H4CAK7</accession>
<evidence type="ECO:0000313" key="6">
    <source>
        <dbReference type="EMBL" id="SEA57363.1"/>
    </source>
</evidence>
<evidence type="ECO:0000256" key="1">
    <source>
        <dbReference type="ARBA" id="ARBA00004442"/>
    </source>
</evidence>
<evidence type="ECO:0000256" key="2">
    <source>
        <dbReference type="ARBA" id="ARBA00023136"/>
    </source>
</evidence>
<dbReference type="Pfam" id="PF00691">
    <property type="entry name" value="OmpA"/>
    <property type="match status" value="1"/>
</dbReference>
<organism evidence="6 7">
    <name type="scientific">Desulfuromusa kysingii</name>
    <dbReference type="NCBI Taxonomy" id="37625"/>
    <lineage>
        <taxon>Bacteria</taxon>
        <taxon>Pseudomonadati</taxon>
        <taxon>Thermodesulfobacteriota</taxon>
        <taxon>Desulfuromonadia</taxon>
        <taxon>Desulfuromonadales</taxon>
        <taxon>Geopsychrobacteraceae</taxon>
        <taxon>Desulfuromusa</taxon>
    </lineage>
</organism>
<proteinExistence type="predicted"/>
<dbReference type="PROSITE" id="PS51123">
    <property type="entry name" value="OMPA_2"/>
    <property type="match status" value="1"/>
</dbReference>
<dbReference type="InterPro" id="IPR006664">
    <property type="entry name" value="OMP_bac"/>
</dbReference>
<dbReference type="InterPro" id="IPR050330">
    <property type="entry name" value="Bact_OuterMem_StrucFunc"/>
</dbReference>
<dbReference type="InterPro" id="IPR006665">
    <property type="entry name" value="OmpA-like"/>
</dbReference>
<dbReference type="PRINTS" id="PR01021">
    <property type="entry name" value="OMPADOMAIN"/>
</dbReference>
<evidence type="ECO:0000256" key="3">
    <source>
        <dbReference type="ARBA" id="ARBA00023237"/>
    </source>
</evidence>
<gene>
    <name evidence="6" type="ORF">SAMN05660420_02521</name>
</gene>
<protein>
    <submittedName>
        <fullName evidence="6">OmpA family protein</fullName>
    </submittedName>
</protein>
<dbReference type="RefSeq" id="WP_175498381.1">
    <property type="nucleotide sequence ID" value="NZ_FNQN01000007.1"/>
</dbReference>
<evidence type="ECO:0000259" key="5">
    <source>
        <dbReference type="PROSITE" id="PS51123"/>
    </source>
</evidence>
<dbReference type="GO" id="GO:0009279">
    <property type="term" value="C:cell outer membrane"/>
    <property type="evidence" value="ECO:0007669"/>
    <property type="project" value="UniProtKB-SubCell"/>
</dbReference>
<dbReference type="PANTHER" id="PTHR30329">
    <property type="entry name" value="STATOR ELEMENT OF FLAGELLAR MOTOR COMPLEX"/>
    <property type="match status" value="1"/>
</dbReference>
<dbReference type="AlphaFoldDB" id="A0A1H4CAK7"/>
<dbReference type="PANTHER" id="PTHR30329:SF21">
    <property type="entry name" value="LIPOPROTEIN YIAD-RELATED"/>
    <property type="match status" value="1"/>
</dbReference>
<dbReference type="CDD" id="cd07185">
    <property type="entry name" value="OmpA_C-like"/>
    <property type="match status" value="1"/>
</dbReference>
<keyword evidence="2 4" id="KW-0472">Membrane</keyword>
<dbReference type="InterPro" id="IPR036737">
    <property type="entry name" value="OmpA-like_sf"/>
</dbReference>
<name>A0A1H4CAK7_9BACT</name>
<dbReference type="SUPFAM" id="SSF103088">
    <property type="entry name" value="OmpA-like"/>
    <property type="match status" value="1"/>
</dbReference>
<evidence type="ECO:0000256" key="4">
    <source>
        <dbReference type="PROSITE-ProRule" id="PRU00473"/>
    </source>
</evidence>
<dbReference type="EMBL" id="FNQN01000007">
    <property type="protein sequence ID" value="SEA57363.1"/>
    <property type="molecule type" value="Genomic_DNA"/>
</dbReference>
<feature type="domain" description="OmpA-like" evidence="5">
    <location>
        <begin position="83"/>
        <end position="197"/>
    </location>
</feature>